<dbReference type="SUPFAM" id="SSF75304">
    <property type="entry name" value="Amidase signature (AS) enzymes"/>
    <property type="match status" value="1"/>
</dbReference>
<dbReference type="EMBL" id="BAAAHP010000045">
    <property type="protein sequence ID" value="GAA0929140.1"/>
    <property type="molecule type" value="Genomic_DNA"/>
</dbReference>
<comment type="caution">
    <text evidence="3">The sequence shown here is derived from an EMBL/GenBank/DDBJ whole genome shotgun (WGS) entry which is preliminary data.</text>
</comment>
<gene>
    <name evidence="3" type="ORF">GCM10009559_15730</name>
</gene>
<accession>A0ABP4A1A8</accession>
<evidence type="ECO:0000313" key="4">
    <source>
        <dbReference type="Proteomes" id="UP001499967"/>
    </source>
</evidence>
<name>A0ABP4A1A8_9PSEU</name>
<feature type="domain" description="Amidase" evidence="2">
    <location>
        <begin position="25"/>
        <end position="457"/>
    </location>
</feature>
<dbReference type="InterPro" id="IPR000120">
    <property type="entry name" value="Amidase"/>
</dbReference>
<proteinExistence type="inferred from homology"/>
<organism evidence="3 4">
    <name type="scientific">Pseudonocardia zijingensis</name>
    <dbReference type="NCBI Taxonomy" id="153376"/>
    <lineage>
        <taxon>Bacteria</taxon>
        <taxon>Bacillati</taxon>
        <taxon>Actinomycetota</taxon>
        <taxon>Actinomycetes</taxon>
        <taxon>Pseudonocardiales</taxon>
        <taxon>Pseudonocardiaceae</taxon>
        <taxon>Pseudonocardia</taxon>
    </lineage>
</organism>
<dbReference type="InterPro" id="IPR020556">
    <property type="entry name" value="Amidase_CS"/>
</dbReference>
<dbReference type="Proteomes" id="UP001499967">
    <property type="component" value="Unassembled WGS sequence"/>
</dbReference>
<comment type="similarity">
    <text evidence="1">Belongs to the amidase family.</text>
</comment>
<dbReference type="RefSeq" id="WP_379588471.1">
    <property type="nucleotide sequence ID" value="NZ_JBHSKO010000002.1"/>
</dbReference>
<evidence type="ECO:0000259" key="2">
    <source>
        <dbReference type="Pfam" id="PF01425"/>
    </source>
</evidence>
<dbReference type="InterPro" id="IPR023631">
    <property type="entry name" value="Amidase_dom"/>
</dbReference>
<keyword evidence="4" id="KW-1185">Reference proteome</keyword>
<dbReference type="PANTHER" id="PTHR11895">
    <property type="entry name" value="TRANSAMIDASE"/>
    <property type="match status" value="1"/>
</dbReference>
<dbReference type="InterPro" id="IPR036928">
    <property type="entry name" value="AS_sf"/>
</dbReference>
<dbReference type="Pfam" id="PF01425">
    <property type="entry name" value="Amidase"/>
    <property type="match status" value="1"/>
</dbReference>
<sequence length="493" mass="52827">MSVAAELDAVGQAELIRRGEVTPEELVRAAIENIEALNPRINAVIHRMYDEALETARRAAAASTSTGPLHGVPFLLKDLLAEYAGQPYRAGSRFLEGNVSTQDAELTRRYKAAGLITLGKTNLPEFAVGPATEPLLFGATGNPWNADKTTGGSSGGAAAAVAAGLVPLAHANDGGGSIRVPASCCGLVGLKPSRGRNPLGPRYGQVWGGLVTEHVVSRSVRDSAAALDATHGPDVGAPYWFENPPTTFLESIGRVERPLKIAFTEQTYGGDEVHEECRAAVRHTATLCESLGHKVVESRPPIDEDVLFDNFTRMLAVAVAATLRDVARLKGREPREDEIEPLVWLMAQRGERITGGEYLAAVQDLQVLSRQVAQFHEEFDVMLTPTLGQPPVPIGAFVTEPTGDPFETRRRMWSFAPFSQLQNATGQPAISLPLHWTPDGLPVGVQAVARLGEEHTLFGLAGQLEAAAPWAHRWPPISVAREETGARASAPLQ</sequence>
<dbReference type="Gene3D" id="3.90.1300.10">
    <property type="entry name" value="Amidase signature (AS) domain"/>
    <property type="match status" value="1"/>
</dbReference>
<protein>
    <submittedName>
        <fullName evidence="3">Amidase</fullName>
    </submittedName>
</protein>
<evidence type="ECO:0000256" key="1">
    <source>
        <dbReference type="ARBA" id="ARBA00009199"/>
    </source>
</evidence>
<dbReference type="PROSITE" id="PS00571">
    <property type="entry name" value="AMIDASES"/>
    <property type="match status" value="1"/>
</dbReference>
<dbReference type="PANTHER" id="PTHR11895:SF7">
    <property type="entry name" value="GLUTAMYL-TRNA(GLN) AMIDOTRANSFERASE SUBUNIT A, MITOCHONDRIAL"/>
    <property type="match status" value="1"/>
</dbReference>
<evidence type="ECO:0000313" key="3">
    <source>
        <dbReference type="EMBL" id="GAA0929140.1"/>
    </source>
</evidence>
<reference evidence="4" key="1">
    <citation type="journal article" date="2019" name="Int. J. Syst. Evol. Microbiol.">
        <title>The Global Catalogue of Microorganisms (GCM) 10K type strain sequencing project: providing services to taxonomists for standard genome sequencing and annotation.</title>
        <authorList>
            <consortium name="The Broad Institute Genomics Platform"/>
            <consortium name="The Broad Institute Genome Sequencing Center for Infectious Disease"/>
            <person name="Wu L."/>
            <person name="Ma J."/>
        </authorList>
    </citation>
    <scope>NUCLEOTIDE SEQUENCE [LARGE SCALE GENOMIC DNA]</scope>
    <source>
        <strain evidence="4">JCM 11117</strain>
    </source>
</reference>